<dbReference type="PANTHER" id="PTHR39175">
    <property type="entry name" value="FAMILY PROTEIN, PUTATIVE (AFU_ORTHOLOGUE AFUA_3G15060)-RELATED"/>
    <property type="match status" value="1"/>
</dbReference>
<dbReference type="InterPro" id="IPR029068">
    <property type="entry name" value="Glyas_Bleomycin-R_OHBP_Dase"/>
</dbReference>
<dbReference type="Proteomes" id="UP001264340">
    <property type="component" value="Unassembled WGS sequence"/>
</dbReference>
<comment type="caution">
    <text evidence="2">The sequence shown here is derived from an EMBL/GenBank/DDBJ whole genome shotgun (WGS) entry which is preliminary data.</text>
</comment>
<gene>
    <name evidence="2" type="ORF">J2804_005710</name>
</gene>
<accession>A0ABU1M0J7</accession>
<dbReference type="SUPFAM" id="SSF54593">
    <property type="entry name" value="Glyoxalase/Bleomycin resistance protein/Dihydroxybiphenyl dioxygenase"/>
    <property type="match status" value="1"/>
</dbReference>
<organism evidence="2 3">
    <name type="scientific">Paraburkholderia terricola</name>
    <dbReference type="NCBI Taxonomy" id="169427"/>
    <lineage>
        <taxon>Bacteria</taxon>
        <taxon>Pseudomonadati</taxon>
        <taxon>Pseudomonadota</taxon>
        <taxon>Betaproteobacteria</taxon>
        <taxon>Burkholderiales</taxon>
        <taxon>Burkholderiaceae</taxon>
        <taxon>Paraburkholderia</taxon>
    </lineage>
</organism>
<reference evidence="2 3" key="1">
    <citation type="submission" date="2023-07" db="EMBL/GenBank/DDBJ databases">
        <title>Sorghum-associated microbial communities from plants grown in Nebraska, USA.</title>
        <authorList>
            <person name="Schachtman D."/>
        </authorList>
    </citation>
    <scope>NUCLEOTIDE SEQUENCE [LARGE SCALE GENOMIC DNA]</scope>
    <source>
        <strain evidence="2 3">DS1316</strain>
    </source>
</reference>
<evidence type="ECO:0000313" key="2">
    <source>
        <dbReference type="EMBL" id="MDR6412275.1"/>
    </source>
</evidence>
<dbReference type="PANTHER" id="PTHR39175:SF1">
    <property type="entry name" value="FAMILY PROTEIN, PUTATIVE (AFU_ORTHOLOGUE AFUA_3G15060)-RELATED"/>
    <property type="match status" value="1"/>
</dbReference>
<dbReference type="InterPro" id="IPR037523">
    <property type="entry name" value="VOC_core"/>
</dbReference>
<dbReference type="RefSeq" id="WP_310126117.1">
    <property type="nucleotide sequence ID" value="NZ_JAVDQV010000018.1"/>
</dbReference>
<dbReference type="EMBL" id="JAVDRP010000017">
    <property type="protein sequence ID" value="MDR6412275.1"/>
    <property type="molecule type" value="Genomic_DNA"/>
</dbReference>
<dbReference type="PROSITE" id="PS51819">
    <property type="entry name" value="VOC"/>
    <property type="match status" value="1"/>
</dbReference>
<keyword evidence="3" id="KW-1185">Reference proteome</keyword>
<protein>
    <submittedName>
        <fullName evidence="2">Catechol 2,3-dioxygenase-like lactoylglutathione lyase family enzyme</fullName>
    </submittedName>
</protein>
<evidence type="ECO:0000259" key="1">
    <source>
        <dbReference type="PROSITE" id="PS51819"/>
    </source>
</evidence>
<evidence type="ECO:0000313" key="3">
    <source>
        <dbReference type="Proteomes" id="UP001264340"/>
    </source>
</evidence>
<dbReference type="Gene3D" id="3.10.180.10">
    <property type="entry name" value="2,3-Dihydroxybiphenyl 1,2-Dioxygenase, domain 1"/>
    <property type="match status" value="1"/>
</dbReference>
<sequence length="121" mass="13608">MRVIGIDHIQLAMPAGEEAAARRFYGGLLGMLEIPKPPHLARRGGLWFRCGSIHQVHLGVQDSFIPARKAHPGFLVDNLSDMTVKFRHSGVEMFTDNPIVGFERVFVFDPFGNRVELLEPR</sequence>
<proteinExistence type="predicted"/>
<feature type="domain" description="VOC" evidence="1">
    <location>
        <begin position="5"/>
        <end position="120"/>
    </location>
</feature>
<name>A0ABU1M0J7_9BURK</name>